<dbReference type="Pfam" id="PF00809">
    <property type="entry name" value="Pterin_bind"/>
    <property type="match status" value="1"/>
</dbReference>
<keyword evidence="6" id="KW-0808">Transferase</keyword>
<dbReference type="AlphaFoldDB" id="S5DX02"/>
<comment type="catalytic activity">
    <reaction evidence="1">
        <text>(7,8-dihydropterin-6-yl)methyl diphosphate + 4-aminobenzoate = 7,8-dihydropteroate + diphosphate</text>
        <dbReference type="Rhea" id="RHEA:19949"/>
        <dbReference type="ChEBI" id="CHEBI:17836"/>
        <dbReference type="ChEBI" id="CHEBI:17839"/>
        <dbReference type="ChEBI" id="CHEBI:33019"/>
        <dbReference type="ChEBI" id="CHEBI:72950"/>
        <dbReference type="EC" id="2.5.1.15"/>
    </reaction>
</comment>
<dbReference type="PANTHER" id="PTHR20941:SF1">
    <property type="entry name" value="FOLIC ACID SYNTHESIS PROTEIN FOL1"/>
    <property type="match status" value="1"/>
</dbReference>
<dbReference type="EMBL" id="KC811133">
    <property type="protein sequence ID" value="AGQ19487.1"/>
    <property type="molecule type" value="Genomic_DNA"/>
</dbReference>
<feature type="domain" description="Pterin-binding" evidence="10">
    <location>
        <begin position="13"/>
        <end position="247"/>
    </location>
</feature>
<evidence type="ECO:0000256" key="6">
    <source>
        <dbReference type="ARBA" id="ARBA00022679"/>
    </source>
</evidence>
<dbReference type="PANTHER" id="PTHR20941">
    <property type="entry name" value="FOLATE SYNTHESIS PROTEINS"/>
    <property type="match status" value="1"/>
</dbReference>
<dbReference type="InterPro" id="IPR000489">
    <property type="entry name" value="Pterin-binding_dom"/>
</dbReference>
<evidence type="ECO:0000256" key="7">
    <source>
        <dbReference type="ARBA" id="ARBA00022723"/>
    </source>
</evidence>
<name>S5DX02_9ACTN</name>
<dbReference type="EC" id="2.5.1.15" evidence="5"/>
<dbReference type="NCBIfam" id="TIGR01496">
    <property type="entry name" value="DHPS"/>
    <property type="match status" value="1"/>
</dbReference>
<accession>S5DX02</accession>
<dbReference type="GO" id="GO:0046872">
    <property type="term" value="F:metal ion binding"/>
    <property type="evidence" value="ECO:0007669"/>
    <property type="project" value="UniProtKB-KW"/>
</dbReference>
<dbReference type="PROSITE" id="PS50972">
    <property type="entry name" value="PTERIN_BINDING"/>
    <property type="match status" value="1"/>
</dbReference>
<reference evidence="11" key="1">
    <citation type="journal article" date="2013" name="Sci. Rep.">
        <title>Metagenomics uncovers a new group of low GC and ultra-small marine Actinobacteria.</title>
        <authorList>
            <person name="Ghai R."/>
            <person name="Mizuno C.M."/>
            <person name="Picazo A."/>
            <person name="Camacho A."/>
            <person name="Rodriguez-Valera F."/>
        </authorList>
    </citation>
    <scope>NUCLEOTIDE SEQUENCE</scope>
</reference>
<comment type="cofactor">
    <cofactor evidence="2">
        <name>Mg(2+)</name>
        <dbReference type="ChEBI" id="CHEBI:18420"/>
    </cofactor>
</comment>
<proteinExistence type="inferred from homology"/>
<evidence type="ECO:0000256" key="1">
    <source>
        <dbReference type="ARBA" id="ARBA00000012"/>
    </source>
</evidence>
<evidence type="ECO:0000259" key="10">
    <source>
        <dbReference type="PROSITE" id="PS50972"/>
    </source>
</evidence>
<evidence type="ECO:0000256" key="2">
    <source>
        <dbReference type="ARBA" id="ARBA00001946"/>
    </source>
</evidence>
<dbReference type="InterPro" id="IPR006390">
    <property type="entry name" value="DHP_synth_dom"/>
</dbReference>
<keyword evidence="8" id="KW-0460">Magnesium</keyword>
<evidence type="ECO:0000256" key="4">
    <source>
        <dbReference type="ARBA" id="ARBA00009503"/>
    </source>
</evidence>
<organism evidence="11">
    <name type="scientific">Candidatus Actinomarina minuta</name>
    <dbReference type="NCBI Taxonomy" id="1389454"/>
    <lineage>
        <taxon>Bacteria</taxon>
        <taxon>Bacillati</taxon>
        <taxon>Actinomycetota</taxon>
        <taxon>Actinomycetes</taxon>
        <taxon>Candidatus Actinomarinidae</taxon>
        <taxon>Candidatus Actinomarinales</taxon>
        <taxon>Candidatus Actinomarineae</taxon>
        <taxon>Candidatus Actinomarinaceae</taxon>
        <taxon>Candidatus Actinomarina</taxon>
    </lineage>
</organism>
<dbReference type="SUPFAM" id="SSF51717">
    <property type="entry name" value="Dihydropteroate synthetase-like"/>
    <property type="match status" value="1"/>
</dbReference>
<dbReference type="GO" id="GO:0046654">
    <property type="term" value="P:tetrahydrofolate biosynthetic process"/>
    <property type="evidence" value="ECO:0007669"/>
    <property type="project" value="TreeGrafter"/>
</dbReference>
<protein>
    <recommendedName>
        <fullName evidence="5">dihydropteroate synthase</fullName>
        <ecNumber evidence="5">2.5.1.15</ecNumber>
    </recommendedName>
</protein>
<dbReference type="InterPro" id="IPR045031">
    <property type="entry name" value="DHP_synth-like"/>
</dbReference>
<evidence type="ECO:0000256" key="3">
    <source>
        <dbReference type="ARBA" id="ARBA00004763"/>
    </source>
</evidence>
<keyword evidence="7" id="KW-0479">Metal-binding</keyword>
<evidence type="ECO:0000313" key="11">
    <source>
        <dbReference type="EMBL" id="AGQ19487.1"/>
    </source>
</evidence>
<dbReference type="GO" id="GO:0046656">
    <property type="term" value="P:folic acid biosynthetic process"/>
    <property type="evidence" value="ECO:0007669"/>
    <property type="project" value="UniProtKB-KW"/>
</dbReference>
<sequence length="247" mass="28405">MFNWDNYLDSLETKKIGIINVTNDSFSGDGIYVSKEKLISKFEIAKKRNIKLLDVGCMSTKPKFQIIDTNEESNRLDFFLENISEDYDYSIDSFNPLVIRKAIDNGFLIINDVTGFKQDRLIKIAKEEECGIIVMHKNPNSDYLHEKMNYKNIVKEVNSHIQMQVDNLIDKGINEKQIAIDPGFGFGKTMEDSAELFLGLENLINAYPVIVGYSKKKFTELLKMTDNEMEEFCLKSGVSMLRLHIDN</sequence>
<evidence type="ECO:0000256" key="8">
    <source>
        <dbReference type="ARBA" id="ARBA00022842"/>
    </source>
</evidence>
<keyword evidence="9" id="KW-0289">Folate biosynthesis</keyword>
<dbReference type="GO" id="GO:0004156">
    <property type="term" value="F:dihydropteroate synthase activity"/>
    <property type="evidence" value="ECO:0007669"/>
    <property type="project" value="UniProtKB-EC"/>
</dbReference>
<evidence type="ECO:0000256" key="5">
    <source>
        <dbReference type="ARBA" id="ARBA00012458"/>
    </source>
</evidence>
<comment type="similarity">
    <text evidence="4">Belongs to the DHPS family.</text>
</comment>
<dbReference type="GO" id="GO:0005829">
    <property type="term" value="C:cytosol"/>
    <property type="evidence" value="ECO:0007669"/>
    <property type="project" value="TreeGrafter"/>
</dbReference>
<comment type="pathway">
    <text evidence="3">Cofactor biosynthesis; tetrahydrofolate biosynthesis; 7,8-dihydrofolate from 2-amino-4-hydroxy-6-hydroxymethyl-7,8-dihydropteridine diphosphate and 4-aminobenzoate: step 1/2.</text>
</comment>
<evidence type="ECO:0000256" key="9">
    <source>
        <dbReference type="ARBA" id="ARBA00022909"/>
    </source>
</evidence>
<dbReference type="Gene3D" id="3.20.20.20">
    <property type="entry name" value="Dihydropteroate synthase-like"/>
    <property type="match status" value="1"/>
</dbReference>
<dbReference type="InterPro" id="IPR011005">
    <property type="entry name" value="Dihydropteroate_synth-like_sf"/>
</dbReference>